<dbReference type="Proteomes" id="UP000054359">
    <property type="component" value="Unassembled WGS sequence"/>
</dbReference>
<evidence type="ECO:0000259" key="2">
    <source>
        <dbReference type="Pfam" id="PF21789"/>
    </source>
</evidence>
<feature type="domain" description="Transposable element P transposase-like GTP-binding insertion" evidence="1">
    <location>
        <begin position="1"/>
        <end position="56"/>
    </location>
</feature>
<accession>A0A087UMC0</accession>
<evidence type="ECO:0000313" key="4">
    <source>
        <dbReference type="Proteomes" id="UP000054359"/>
    </source>
</evidence>
<feature type="non-terminal residue" evidence="3">
    <location>
        <position position="267"/>
    </location>
</feature>
<protein>
    <submittedName>
        <fullName evidence="3">Transposable element P transposase</fullName>
    </submittedName>
</protein>
<evidence type="ECO:0000259" key="1">
    <source>
        <dbReference type="Pfam" id="PF21788"/>
    </source>
</evidence>
<dbReference type="EMBL" id="KK120548">
    <property type="protein sequence ID" value="KFM78509.1"/>
    <property type="molecule type" value="Genomic_DNA"/>
</dbReference>
<proteinExistence type="predicted"/>
<sequence>MNMKLAAQVFSHSVAPGLCFLSAVGRLRALASHTADFCSNVNKLFDSLKSRKINHNNPFLSAVSKNSIHMETWVQMLDLIKSIEFQTKKKISFPSLFGWRLTLSAFQHLIPILLENVPFILMCRFTQDALENFFSVVRRRGGNNDHPTAYDFQQRMRFLMAQNVISISRLSNCEPDHDTVLIPAEVLTVNKNSEPVFGDEENELEIDFDDLLLPLTETAGNAVDIPTAGAVHYVFEQNSSAYVAGYIAQRALKVSFVPVVQKCSCFK</sequence>
<reference evidence="3 4" key="1">
    <citation type="submission" date="2013-11" db="EMBL/GenBank/DDBJ databases">
        <title>Genome sequencing of Stegodyphus mimosarum.</title>
        <authorList>
            <person name="Bechsgaard J."/>
        </authorList>
    </citation>
    <scope>NUCLEOTIDE SEQUENCE [LARGE SCALE GENOMIC DNA]</scope>
</reference>
<gene>
    <name evidence="3" type="ORF">X975_11413</name>
</gene>
<dbReference type="InterPro" id="IPR048367">
    <property type="entry name" value="TNP-like_RNaseH_C"/>
</dbReference>
<feature type="domain" description="Transposable element P transposase-like RNase H C-terminal" evidence="2">
    <location>
        <begin position="123"/>
        <end position="154"/>
    </location>
</feature>
<name>A0A087UMC0_STEMI</name>
<organism evidence="3 4">
    <name type="scientific">Stegodyphus mimosarum</name>
    <name type="common">African social velvet spider</name>
    <dbReference type="NCBI Taxonomy" id="407821"/>
    <lineage>
        <taxon>Eukaryota</taxon>
        <taxon>Metazoa</taxon>
        <taxon>Ecdysozoa</taxon>
        <taxon>Arthropoda</taxon>
        <taxon>Chelicerata</taxon>
        <taxon>Arachnida</taxon>
        <taxon>Araneae</taxon>
        <taxon>Araneomorphae</taxon>
        <taxon>Entelegynae</taxon>
        <taxon>Eresoidea</taxon>
        <taxon>Eresidae</taxon>
        <taxon>Stegodyphus</taxon>
    </lineage>
</organism>
<dbReference type="InterPro" id="IPR048366">
    <property type="entry name" value="TNP-like_GBD"/>
</dbReference>
<dbReference type="OrthoDB" id="7698710at2759"/>
<dbReference type="PANTHER" id="PTHR47577:SF2">
    <property type="entry name" value="THAP DOMAIN CONTAINING 9"/>
    <property type="match status" value="1"/>
</dbReference>
<evidence type="ECO:0000313" key="3">
    <source>
        <dbReference type="EMBL" id="KFM78509.1"/>
    </source>
</evidence>
<keyword evidence="4" id="KW-1185">Reference proteome</keyword>
<dbReference type="Pfam" id="PF21788">
    <property type="entry name" value="TNP-like_GBD"/>
    <property type="match status" value="1"/>
</dbReference>
<dbReference type="PANTHER" id="PTHR47577">
    <property type="entry name" value="THAP DOMAIN-CONTAINING PROTEIN 6"/>
    <property type="match status" value="1"/>
</dbReference>
<dbReference type="OMA" id="PICANFI"/>
<dbReference type="Pfam" id="PF21789">
    <property type="entry name" value="TNP-like_RNaseH_C"/>
    <property type="match status" value="1"/>
</dbReference>
<dbReference type="AlphaFoldDB" id="A0A087UMC0"/>